<keyword evidence="1" id="KW-0813">Transport</keyword>
<organism evidence="6 7">
    <name type="scientific">Draconibacterium sediminis</name>
    <dbReference type="NCBI Taxonomy" id="1544798"/>
    <lineage>
        <taxon>Bacteria</taxon>
        <taxon>Pseudomonadati</taxon>
        <taxon>Bacteroidota</taxon>
        <taxon>Bacteroidia</taxon>
        <taxon>Marinilabiliales</taxon>
        <taxon>Prolixibacteraceae</taxon>
        <taxon>Draconibacterium</taxon>
    </lineage>
</organism>
<keyword evidence="7" id="KW-1185">Reference proteome</keyword>
<dbReference type="GO" id="GO:0098796">
    <property type="term" value="C:membrane protein complex"/>
    <property type="evidence" value="ECO:0007669"/>
    <property type="project" value="UniProtKB-ARBA"/>
</dbReference>
<evidence type="ECO:0000256" key="1">
    <source>
        <dbReference type="ARBA" id="ARBA00022448"/>
    </source>
</evidence>
<dbReference type="InterPro" id="IPR017911">
    <property type="entry name" value="MacB-like_ATP-bd"/>
</dbReference>
<dbReference type="EMBL" id="JRHC01000001">
    <property type="protein sequence ID" value="KJF45458.1"/>
    <property type="molecule type" value="Genomic_DNA"/>
</dbReference>
<dbReference type="GO" id="GO:0022857">
    <property type="term" value="F:transmembrane transporter activity"/>
    <property type="evidence" value="ECO:0007669"/>
    <property type="project" value="UniProtKB-ARBA"/>
</dbReference>
<sequence length="225" mass="24658">MLLQLKQISKGYGKSGAHSFRPVLKELDLELEKGQKVAIIGPSGSGKTTLLNLVGALDTPDSGEVMFNGTNITGFNSTQLAAFRNKNLGFVFQLHHLMPQLSLWENVLLPLLPQGKVTKEQKDWAEYLIKKVGISDQRNQKPSEMSGGECQRTAVVRALINKPELILADEPTGALDEGNANALSELLVHLSEEEGVTLVTVTHSAELAQKMDTKYLLRNGKLEKE</sequence>
<dbReference type="InterPro" id="IPR003439">
    <property type="entry name" value="ABC_transporter-like_ATP-bd"/>
</dbReference>
<keyword evidence="2" id="KW-0547">Nucleotide-binding</keyword>
<dbReference type="InterPro" id="IPR003593">
    <property type="entry name" value="AAA+_ATPase"/>
</dbReference>
<proteinExistence type="inferred from homology"/>
<dbReference type="SMART" id="SM00382">
    <property type="entry name" value="AAA"/>
    <property type="match status" value="1"/>
</dbReference>
<dbReference type="CDD" id="cd03255">
    <property type="entry name" value="ABC_MJ0796_LolCDE_FtsE"/>
    <property type="match status" value="1"/>
</dbReference>
<dbReference type="SUPFAM" id="SSF52540">
    <property type="entry name" value="P-loop containing nucleoside triphosphate hydrolases"/>
    <property type="match status" value="1"/>
</dbReference>
<dbReference type="AlphaFoldDB" id="A0A0D8JHX5"/>
<protein>
    <recommendedName>
        <fullName evidence="5">ABC transporter domain-containing protein</fullName>
    </recommendedName>
</protein>
<dbReference type="GO" id="GO:0005886">
    <property type="term" value="C:plasma membrane"/>
    <property type="evidence" value="ECO:0007669"/>
    <property type="project" value="TreeGrafter"/>
</dbReference>
<dbReference type="InterPro" id="IPR027417">
    <property type="entry name" value="P-loop_NTPase"/>
</dbReference>
<evidence type="ECO:0000259" key="5">
    <source>
        <dbReference type="PROSITE" id="PS50893"/>
    </source>
</evidence>
<name>A0A0D8JHX5_9BACT</name>
<evidence type="ECO:0000313" key="7">
    <source>
        <dbReference type="Proteomes" id="UP000032544"/>
    </source>
</evidence>
<dbReference type="Gene3D" id="3.40.50.300">
    <property type="entry name" value="P-loop containing nucleotide triphosphate hydrolases"/>
    <property type="match status" value="1"/>
</dbReference>
<dbReference type="PANTHER" id="PTHR24220">
    <property type="entry name" value="IMPORT ATP-BINDING PROTEIN"/>
    <property type="match status" value="1"/>
</dbReference>
<dbReference type="GO" id="GO:0005524">
    <property type="term" value="F:ATP binding"/>
    <property type="evidence" value="ECO:0007669"/>
    <property type="project" value="UniProtKB-KW"/>
</dbReference>
<gene>
    <name evidence="6" type="ORF">LH29_08880</name>
</gene>
<dbReference type="GO" id="GO:0016887">
    <property type="term" value="F:ATP hydrolysis activity"/>
    <property type="evidence" value="ECO:0007669"/>
    <property type="project" value="InterPro"/>
</dbReference>
<accession>A0A0D8JHX5</accession>
<dbReference type="InterPro" id="IPR015854">
    <property type="entry name" value="ABC_transpr_LolD-like"/>
</dbReference>
<dbReference type="STRING" id="1544798.LH29_08880"/>
<dbReference type="FunFam" id="3.40.50.300:FF:000032">
    <property type="entry name" value="Export ABC transporter ATP-binding protein"/>
    <property type="match status" value="1"/>
</dbReference>
<feature type="domain" description="ABC transporter" evidence="5">
    <location>
        <begin position="3"/>
        <end position="225"/>
    </location>
</feature>
<evidence type="ECO:0000256" key="3">
    <source>
        <dbReference type="ARBA" id="ARBA00022840"/>
    </source>
</evidence>
<dbReference type="Pfam" id="PF00005">
    <property type="entry name" value="ABC_tran"/>
    <property type="match status" value="1"/>
</dbReference>
<dbReference type="RefSeq" id="WP_045027712.1">
    <property type="nucleotide sequence ID" value="NZ_JRHC01000001.1"/>
</dbReference>
<evidence type="ECO:0000313" key="6">
    <source>
        <dbReference type="EMBL" id="KJF45458.1"/>
    </source>
</evidence>
<comment type="caution">
    <text evidence="6">The sequence shown here is derived from an EMBL/GenBank/DDBJ whole genome shotgun (WGS) entry which is preliminary data.</text>
</comment>
<dbReference type="Proteomes" id="UP000032544">
    <property type="component" value="Unassembled WGS sequence"/>
</dbReference>
<evidence type="ECO:0000256" key="2">
    <source>
        <dbReference type="ARBA" id="ARBA00022741"/>
    </source>
</evidence>
<dbReference type="PROSITE" id="PS50893">
    <property type="entry name" value="ABC_TRANSPORTER_2"/>
    <property type="match status" value="1"/>
</dbReference>
<dbReference type="OrthoDB" id="1114670at2"/>
<reference evidence="6 7" key="1">
    <citation type="submission" date="2014-09" db="EMBL/GenBank/DDBJ databases">
        <title>Draft Genome Sequence of Draconibacterium sp. JN14CK-3.</title>
        <authorList>
            <person name="Dong C."/>
            <person name="Lai Q."/>
            <person name="Shao Z."/>
        </authorList>
    </citation>
    <scope>NUCLEOTIDE SEQUENCE [LARGE SCALE GENOMIC DNA]</scope>
    <source>
        <strain evidence="6 7">JN14CK-3</strain>
    </source>
</reference>
<dbReference type="PANTHER" id="PTHR24220:SF689">
    <property type="entry name" value="LIPOPROTEIN-RELEASING SYSTEM ATP-BINDING PROTEIN LOLD"/>
    <property type="match status" value="1"/>
</dbReference>
<keyword evidence="3" id="KW-0067">ATP-binding</keyword>
<evidence type="ECO:0000256" key="4">
    <source>
        <dbReference type="ARBA" id="ARBA00038388"/>
    </source>
</evidence>
<comment type="similarity">
    <text evidence="4">Belongs to the ABC transporter superfamily. Macrolide exporter (TC 3.A.1.122) family.</text>
</comment>